<dbReference type="GO" id="GO:0006310">
    <property type="term" value="P:DNA recombination"/>
    <property type="evidence" value="ECO:0007669"/>
    <property type="project" value="UniProtKB-KW"/>
</dbReference>
<sequence>MAYLLAPGSTYQRCIINVIDSIKLLDELGLVVHPEKSVLIPQQKVTFLGFVIDSIKVIVRLTEDKIRKIKEKGVADMKWWLDNLDDSYNDICHPPVDITLYSDASLMGCGAVMNDTSTGGRWSPSEAENHINCIELLAALFALKCFQSSLSGKHLCPTSASKNHPGQSNRDNGCSNVANTIMVPNSDVPSCSSTNHSPPVQESTESSCISRGKPSTAQKDESSYLSTIRQQLEGLGLTSRSIAVIAASWREGTTSQYQTYLQKWLEFFKQKHCDVLSPPLPLTLDFLSMLYEKGLSYSTINTATSMLSSILQLNVNSSIPFGQLPIVPRFMKGLFKLRPALPRYKSIWDLNIVVNYFRGRPVAPELSLKELTLKLTFLLNLLSGQRCQTIKYLNTDNMELTTDKCIFHITDKVKQTRIGTHIPPLSFVVYPKDKKLCFISHLQEYLKRTTPFRKDSKQLLLSYVKPHGPVRKDTISRWCKSVLSSAGIDTSKFKGHSTRAASSTHLADNDINIKDIMLSAGWSNERTFQQFYHKPSDPEFNFGHDILRTLAQN</sequence>
<dbReference type="GO" id="GO:0015074">
    <property type="term" value="P:DNA integration"/>
    <property type="evidence" value="ECO:0007669"/>
    <property type="project" value="InterPro"/>
</dbReference>
<dbReference type="PANTHER" id="PTHR35617">
    <property type="entry name" value="PHAGE_INTEGRASE DOMAIN-CONTAINING PROTEIN"/>
    <property type="match status" value="1"/>
</dbReference>
<dbReference type="Proteomes" id="UP001249851">
    <property type="component" value="Unassembled WGS sequence"/>
</dbReference>
<protein>
    <recommendedName>
        <fullName evidence="4">Tyr recombinase domain-containing protein</fullName>
    </recommendedName>
</protein>
<dbReference type="EMBL" id="JARQWQ010000063">
    <property type="protein sequence ID" value="KAK2555355.1"/>
    <property type="molecule type" value="Genomic_DNA"/>
</dbReference>
<keyword evidence="2" id="KW-0233">DNA recombination</keyword>
<dbReference type="Pfam" id="PF00589">
    <property type="entry name" value="Phage_integrase"/>
    <property type="match status" value="1"/>
</dbReference>
<evidence type="ECO:0000256" key="2">
    <source>
        <dbReference type="ARBA" id="ARBA00023172"/>
    </source>
</evidence>
<dbReference type="InterPro" id="IPR043502">
    <property type="entry name" value="DNA/RNA_pol_sf"/>
</dbReference>
<dbReference type="InterPro" id="IPR013762">
    <property type="entry name" value="Integrase-like_cat_sf"/>
</dbReference>
<keyword evidence="6" id="KW-1185">Reference proteome</keyword>
<evidence type="ECO:0000313" key="5">
    <source>
        <dbReference type="EMBL" id="KAK2555355.1"/>
    </source>
</evidence>
<comment type="caution">
    <text evidence="5">The sequence shown here is derived from an EMBL/GenBank/DDBJ whole genome shotgun (WGS) entry which is preliminary data.</text>
</comment>
<feature type="region of interest" description="Disordered" evidence="3">
    <location>
        <begin position="188"/>
        <end position="222"/>
    </location>
</feature>
<evidence type="ECO:0000259" key="4">
    <source>
        <dbReference type="PROSITE" id="PS51898"/>
    </source>
</evidence>
<accession>A0AAD9Q6R2</accession>
<dbReference type="SUPFAM" id="SSF56349">
    <property type="entry name" value="DNA breaking-rejoining enzymes"/>
    <property type="match status" value="1"/>
</dbReference>
<proteinExistence type="predicted"/>
<evidence type="ECO:0000256" key="3">
    <source>
        <dbReference type="SAM" id="MobiDB-lite"/>
    </source>
</evidence>
<feature type="domain" description="Tyr recombinase" evidence="4">
    <location>
        <begin position="340"/>
        <end position="545"/>
    </location>
</feature>
<dbReference type="InterPro" id="IPR011010">
    <property type="entry name" value="DNA_brk_join_enz"/>
</dbReference>
<organism evidence="5 6">
    <name type="scientific">Acropora cervicornis</name>
    <name type="common">Staghorn coral</name>
    <dbReference type="NCBI Taxonomy" id="6130"/>
    <lineage>
        <taxon>Eukaryota</taxon>
        <taxon>Metazoa</taxon>
        <taxon>Cnidaria</taxon>
        <taxon>Anthozoa</taxon>
        <taxon>Hexacorallia</taxon>
        <taxon>Scleractinia</taxon>
        <taxon>Astrocoeniina</taxon>
        <taxon>Acroporidae</taxon>
        <taxon>Acropora</taxon>
    </lineage>
</organism>
<dbReference type="SUPFAM" id="SSF56672">
    <property type="entry name" value="DNA/RNA polymerases"/>
    <property type="match status" value="1"/>
</dbReference>
<name>A0AAD9Q6R2_ACRCE</name>
<dbReference type="AlphaFoldDB" id="A0AAD9Q6R2"/>
<dbReference type="InterPro" id="IPR002104">
    <property type="entry name" value="Integrase_catalytic"/>
</dbReference>
<dbReference type="GO" id="GO:0003677">
    <property type="term" value="F:DNA binding"/>
    <property type="evidence" value="ECO:0007669"/>
    <property type="project" value="UniProtKB-KW"/>
</dbReference>
<dbReference type="PANTHER" id="PTHR35617:SF3">
    <property type="entry name" value="CORE-BINDING (CB) DOMAIN-CONTAINING PROTEIN"/>
    <property type="match status" value="1"/>
</dbReference>
<dbReference type="Gene3D" id="1.10.150.130">
    <property type="match status" value="1"/>
</dbReference>
<dbReference type="InterPro" id="IPR010998">
    <property type="entry name" value="Integrase_recombinase_N"/>
</dbReference>
<reference evidence="5" key="2">
    <citation type="journal article" date="2023" name="Science">
        <title>Genomic signatures of disease resistance in endangered staghorn corals.</title>
        <authorList>
            <person name="Vollmer S.V."/>
            <person name="Selwyn J.D."/>
            <person name="Despard B.A."/>
            <person name="Roesel C.L."/>
        </authorList>
    </citation>
    <scope>NUCLEOTIDE SEQUENCE</scope>
    <source>
        <strain evidence="5">K2</strain>
    </source>
</reference>
<dbReference type="PROSITE" id="PS51898">
    <property type="entry name" value="TYR_RECOMBINASE"/>
    <property type="match status" value="1"/>
</dbReference>
<gene>
    <name evidence="5" type="ORF">P5673_022987</name>
</gene>
<dbReference type="Gene3D" id="1.10.443.10">
    <property type="entry name" value="Intergrase catalytic core"/>
    <property type="match status" value="1"/>
</dbReference>
<dbReference type="CDD" id="cd09275">
    <property type="entry name" value="RNase_HI_RT_DIRS1"/>
    <property type="match status" value="1"/>
</dbReference>
<evidence type="ECO:0000313" key="6">
    <source>
        <dbReference type="Proteomes" id="UP001249851"/>
    </source>
</evidence>
<keyword evidence="1" id="KW-0238">DNA-binding</keyword>
<reference evidence="5" key="1">
    <citation type="journal article" date="2023" name="G3 (Bethesda)">
        <title>Whole genome assembly and annotation of the endangered Caribbean coral Acropora cervicornis.</title>
        <authorList>
            <person name="Selwyn J.D."/>
            <person name="Vollmer S.V."/>
        </authorList>
    </citation>
    <scope>NUCLEOTIDE SEQUENCE</scope>
    <source>
        <strain evidence="5">K2</strain>
    </source>
</reference>
<evidence type="ECO:0000256" key="1">
    <source>
        <dbReference type="ARBA" id="ARBA00023125"/>
    </source>
</evidence>